<sequence length="586" mass="65004">MIPTKRSSPFVRARSFQVNRARNGQDGTDVEGSPFKRPSFARTLSTPFQVLNPSLRNVRNPFEKLSLIPAAEDPQLGSTADHSLDSTKEDHLEDEALDTSQTLRMFSLSQPTLISVRKTKIAEESSDEDDDDEDPPDPEVSRHSLSENKDSFSPDYSKPRLYDILGLSDEQGVAHNRPELTTPEMFGGGSSKKSGSDYKTSSDIPLDWTLKTFVSITSPDTLMWCDQGTGGDEIAAVQNFISSKCSGNSASVPSNTARSRLLSSTYYWTYPSNNPTIPQAQSISKLLKSTGNMSTSEKNSISDLFSKSSEWKQAFRALYQACRNGACPYFYYMGTAWTVLFQHGSISLSGEPEAILTNSTPGLRKVLEDEDIKFESLPNVTGKTTIHNLSSKHDLDNLEENLEDNDFEPKQRPNPLKTPLLPSENQNLSDALLFKGPLDVHGLFSYLLNMKTSYEDGFLYQSPSLIANVPFLHAALKRAQIIKCRVVSKPIEGTDRMQREFRIDIDGTLLPTSVKELCSVFADQQQATGYSCTATSDARSFGLNLRPLGSNEKGSSNEHTFVSAKDLNQLRYDGNLQQFTWLAQQG</sequence>
<evidence type="ECO:0000256" key="2">
    <source>
        <dbReference type="ARBA" id="ARBA00022473"/>
    </source>
</evidence>
<dbReference type="AlphaFoldDB" id="A0A9P6LSV1"/>
<comment type="subcellular location">
    <subcellularLocation>
        <location evidence="1">Nucleus</location>
    </subcellularLocation>
</comment>
<evidence type="ECO:0000313" key="6">
    <source>
        <dbReference type="EMBL" id="KAF9934061.1"/>
    </source>
</evidence>
<dbReference type="EMBL" id="JAAAHW010009935">
    <property type="protein sequence ID" value="KAF9934061.1"/>
    <property type="molecule type" value="Genomic_DNA"/>
</dbReference>
<comment type="similarity">
    <text evidence="4">Belongs to the DONSON family.</text>
</comment>
<dbReference type="Proteomes" id="UP000749646">
    <property type="component" value="Unassembled WGS sequence"/>
</dbReference>
<feature type="region of interest" description="Disordered" evidence="5">
    <location>
        <begin position="120"/>
        <end position="157"/>
    </location>
</feature>
<evidence type="ECO:0000256" key="5">
    <source>
        <dbReference type="SAM" id="MobiDB-lite"/>
    </source>
</evidence>
<feature type="compositionally biased region" description="Acidic residues" evidence="5">
    <location>
        <begin position="124"/>
        <end position="137"/>
    </location>
</feature>
<dbReference type="GO" id="GO:0005634">
    <property type="term" value="C:nucleus"/>
    <property type="evidence" value="ECO:0007669"/>
    <property type="project" value="UniProtKB-SubCell"/>
</dbReference>
<evidence type="ECO:0000256" key="1">
    <source>
        <dbReference type="ARBA" id="ARBA00004123"/>
    </source>
</evidence>
<feature type="region of interest" description="Disordered" evidence="5">
    <location>
        <begin position="173"/>
        <end position="198"/>
    </location>
</feature>
<keyword evidence="7" id="KW-1185">Reference proteome</keyword>
<dbReference type="OrthoDB" id="534063at2759"/>
<dbReference type="GO" id="GO:0033260">
    <property type="term" value="P:nuclear DNA replication"/>
    <property type="evidence" value="ECO:0007669"/>
    <property type="project" value="TreeGrafter"/>
</dbReference>
<evidence type="ECO:0000313" key="7">
    <source>
        <dbReference type="Proteomes" id="UP000749646"/>
    </source>
</evidence>
<dbReference type="InterPro" id="IPR024861">
    <property type="entry name" value="Donson"/>
</dbReference>
<feature type="region of interest" description="Disordered" evidence="5">
    <location>
        <begin position="1"/>
        <end position="38"/>
    </location>
</feature>
<organism evidence="6 7">
    <name type="scientific">Modicella reniformis</name>
    <dbReference type="NCBI Taxonomy" id="1440133"/>
    <lineage>
        <taxon>Eukaryota</taxon>
        <taxon>Fungi</taxon>
        <taxon>Fungi incertae sedis</taxon>
        <taxon>Mucoromycota</taxon>
        <taxon>Mortierellomycotina</taxon>
        <taxon>Mortierellomycetes</taxon>
        <taxon>Mortierellales</taxon>
        <taxon>Mortierellaceae</taxon>
        <taxon>Modicella</taxon>
    </lineage>
</organism>
<proteinExistence type="inferred from homology"/>
<dbReference type="PANTHER" id="PTHR12972">
    <property type="entry name" value="DOWNSTREAM NEIGHBOR OF SON"/>
    <property type="match status" value="1"/>
</dbReference>
<keyword evidence="2" id="KW-0217">Developmental protein</keyword>
<feature type="compositionally biased region" description="Basic and acidic residues" evidence="5">
    <location>
        <begin position="139"/>
        <end position="157"/>
    </location>
</feature>
<accession>A0A9P6LSV1</accession>
<name>A0A9P6LSV1_9FUNG</name>
<dbReference type="PRINTS" id="PR02064">
    <property type="entry name" value="DONSON"/>
</dbReference>
<feature type="compositionally biased region" description="Polar residues" evidence="5">
    <location>
        <begin position="16"/>
        <end position="26"/>
    </location>
</feature>
<evidence type="ECO:0000256" key="3">
    <source>
        <dbReference type="ARBA" id="ARBA00023242"/>
    </source>
</evidence>
<comment type="caution">
    <text evidence="6">The sequence shown here is derived from an EMBL/GenBank/DDBJ whole genome shotgun (WGS) entry which is preliminary data.</text>
</comment>
<gene>
    <name evidence="6" type="ORF">BGZ65_003922</name>
</gene>
<reference evidence="6" key="1">
    <citation type="journal article" date="2020" name="Fungal Divers.">
        <title>Resolving the Mortierellaceae phylogeny through synthesis of multi-gene phylogenetics and phylogenomics.</title>
        <authorList>
            <person name="Vandepol N."/>
            <person name="Liber J."/>
            <person name="Desiro A."/>
            <person name="Na H."/>
            <person name="Kennedy M."/>
            <person name="Barry K."/>
            <person name="Grigoriev I.V."/>
            <person name="Miller A.N."/>
            <person name="O'Donnell K."/>
            <person name="Stajich J.E."/>
            <person name="Bonito G."/>
        </authorList>
    </citation>
    <scope>NUCLEOTIDE SEQUENCE</scope>
    <source>
        <strain evidence="6">MES-2147</strain>
    </source>
</reference>
<protein>
    <submittedName>
        <fullName evidence="6">Uncharacterized protein</fullName>
    </submittedName>
</protein>
<dbReference type="PANTHER" id="PTHR12972:SF0">
    <property type="entry name" value="PROTEIN DOWNSTREAM NEIGHBOR OF SON"/>
    <property type="match status" value="1"/>
</dbReference>
<keyword evidence="3" id="KW-0539">Nucleus</keyword>
<evidence type="ECO:0000256" key="4">
    <source>
        <dbReference type="ARBA" id="ARBA00025806"/>
    </source>
</evidence>